<dbReference type="STRING" id="1692.BMAGN_1094"/>
<organism evidence="6 7">
    <name type="scientific">Bifidobacterium magnum</name>
    <dbReference type="NCBI Taxonomy" id="1692"/>
    <lineage>
        <taxon>Bacteria</taxon>
        <taxon>Bacillati</taxon>
        <taxon>Actinomycetota</taxon>
        <taxon>Actinomycetes</taxon>
        <taxon>Bifidobacteriales</taxon>
        <taxon>Bifidobacteriaceae</taxon>
        <taxon>Bifidobacterium</taxon>
    </lineage>
</organism>
<feature type="coiled-coil region" evidence="4">
    <location>
        <begin position="24"/>
        <end position="51"/>
    </location>
</feature>
<keyword evidence="3" id="KW-0238">DNA-binding</keyword>
<evidence type="ECO:0000256" key="1">
    <source>
        <dbReference type="ARBA" id="ARBA00010923"/>
    </source>
</evidence>
<comment type="caution">
    <text evidence="6">The sequence shown here is derived from an EMBL/GenBank/DDBJ whole genome shotgun (WGS) entry which is preliminary data.</text>
</comment>
<dbReference type="AlphaFoldDB" id="A0A087BE73"/>
<accession>A0A087BE73</accession>
<dbReference type="RefSeq" id="WP_022859700.1">
    <property type="nucleotide sequence ID" value="NZ_JGZB01000002.1"/>
</dbReference>
<evidence type="ECO:0000256" key="3">
    <source>
        <dbReference type="ARBA" id="ARBA00023125"/>
    </source>
</evidence>
<name>A0A087BE73_9BIFI</name>
<sequence>MPIIRNLPINLPSAKTQKRIAGVLHSYDKLIENTRKQIRLLEEAAQRLYKEWFIDLKFPDHETAPINPETNLPKGWRTGQLSEIAELVFGQSPKSEFYNNSGEGLPFHQGVKGYSDRFVVNETYTSQWKREAKSGSILFSVRAPVGSINLTKARIAIGRGLAAINSKYHTQSFLLYLLKEKFYKKDLMGNGSIYASINSDTLKTIECIIPDIRVIELFEKHVSCIDSEIWTRDEEICRLQEARDRLLPKLMSGEIEVI</sequence>
<protein>
    <recommendedName>
        <fullName evidence="5">Type I restriction modification DNA specificity domain-containing protein</fullName>
    </recommendedName>
</protein>
<reference evidence="6 7" key="1">
    <citation type="submission" date="2014-03" db="EMBL/GenBank/DDBJ databases">
        <title>Genomics of Bifidobacteria.</title>
        <authorList>
            <person name="Ventura M."/>
            <person name="Milani C."/>
            <person name="Lugli G.A."/>
        </authorList>
    </citation>
    <scope>NUCLEOTIDE SEQUENCE [LARGE SCALE GENOMIC DNA]</scope>
    <source>
        <strain evidence="6 7">LMG 11591</strain>
    </source>
</reference>
<dbReference type="eggNOG" id="COG0732">
    <property type="taxonomic scope" value="Bacteria"/>
</dbReference>
<evidence type="ECO:0000313" key="7">
    <source>
        <dbReference type="Proteomes" id="UP000029052"/>
    </source>
</evidence>
<dbReference type="GO" id="GO:0009307">
    <property type="term" value="P:DNA restriction-modification system"/>
    <property type="evidence" value="ECO:0007669"/>
    <property type="project" value="UniProtKB-KW"/>
</dbReference>
<dbReference type="Proteomes" id="UP000029052">
    <property type="component" value="Unassembled WGS sequence"/>
</dbReference>
<proteinExistence type="inferred from homology"/>
<keyword evidence="4" id="KW-0175">Coiled coil</keyword>
<dbReference type="PANTHER" id="PTHR30408:SF12">
    <property type="entry name" value="TYPE I RESTRICTION ENZYME MJAVIII SPECIFICITY SUBUNIT"/>
    <property type="match status" value="1"/>
</dbReference>
<dbReference type="EMBL" id="JGZB01000002">
    <property type="protein sequence ID" value="KFI69323.1"/>
    <property type="molecule type" value="Genomic_DNA"/>
</dbReference>
<dbReference type="PANTHER" id="PTHR30408">
    <property type="entry name" value="TYPE-1 RESTRICTION ENZYME ECOKI SPECIFICITY PROTEIN"/>
    <property type="match status" value="1"/>
</dbReference>
<dbReference type="Pfam" id="PF01420">
    <property type="entry name" value="Methylase_S"/>
    <property type="match status" value="1"/>
</dbReference>
<evidence type="ECO:0000313" key="6">
    <source>
        <dbReference type="EMBL" id="KFI69323.1"/>
    </source>
</evidence>
<dbReference type="InterPro" id="IPR044946">
    <property type="entry name" value="Restrct_endonuc_typeI_TRD_sf"/>
</dbReference>
<keyword evidence="2" id="KW-0680">Restriction system</keyword>
<feature type="domain" description="Type I restriction modification DNA specificity" evidence="5">
    <location>
        <begin position="73"/>
        <end position="211"/>
    </location>
</feature>
<dbReference type="GO" id="GO:0003677">
    <property type="term" value="F:DNA binding"/>
    <property type="evidence" value="ECO:0007669"/>
    <property type="project" value="UniProtKB-KW"/>
</dbReference>
<comment type="similarity">
    <text evidence="1">Belongs to the type-I restriction system S methylase family.</text>
</comment>
<gene>
    <name evidence="6" type="ORF">BMAGN_1094</name>
</gene>
<dbReference type="CDD" id="cd17495">
    <property type="entry name" value="RMtype1_S_Cep9333ORF4827P-TRD2-CR2_like"/>
    <property type="match status" value="1"/>
</dbReference>
<keyword evidence="7" id="KW-1185">Reference proteome</keyword>
<evidence type="ECO:0000259" key="5">
    <source>
        <dbReference type="Pfam" id="PF01420"/>
    </source>
</evidence>
<dbReference type="InterPro" id="IPR052021">
    <property type="entry name" value="Type-I_RS_S_subunit"/>
</dbReference>
<dbReference type="Gene3D" id="3.90.220.20">
    <property type="entry name" value="DNA methylase specificity domains"/>
    <property type="match status" value="2"/>
</dbReference>
<evidence type="ECO:0000256" key="2">
    <source>
        <dbReference type="ARBA" id="ARBA00022747"/>
    </source>
</evidence>
<dbReference type="InterPro" id="IPR000055">
    <property type="entry name" value="Restrct_endonuc_typeI_TRD"/>
</dbReference>
<dbReference type="SUPFAM" id="SSF116734">
    <property type="entry name" value="DNA methylase specificity domain"/>
    <property type="match status" value="2"/>
</dbReference>
<evidence type="ECO:0000256" key="4">
    <source>
        <dbReference type="SAM" id="Coils"/>
    </source>
</evidence>